<dbReference type="Proteomes" id="UP000597444">
    <property type="component" value="Unassembled WGS sequence"/>
</dbReference>
<gene>
    <name evidence="2" type="ORF">KSF_068340</name>
</gene>
<evidence type="ECO:0000313" key="3">
    <source>
        <dbReference type="Proteomes" id="UP000597444"/>
    </source>
</evidence>
<sequence length="59" mass="7187">MQIEKHRFMSPEKIIQENKREDRDNLSPRSSHYVFYLCMPGYFNLSQQDDTNYSRSLEL</sequence>
<protein>
    <submittedName>
        <fullName evidence="2">Uncharacterized protein</fullName>
    </submittedName>
</protein>
<evidence type="ECO:0000256" key="1">
    <source>
        <dbReference type="SAM" id="MobiDB-lite"/>
    </source>
</evidence>
<dbReference type="EMBL" id="BNJK01000001">
    <property type="protein sequence ID" value="GHO96786.1"/>
    <property type="molecule type" value="Genomic_DNA"/>
</dbReference>
<feature type="compositionally biased region" description="Basic and acidic residues" evidence="1">
    <location>
        <begin position="1"/>
        <end position="26"/>
    </location>
</feature>
<organism evidence="2 3">
    <name type="scientific">Reticulibacter mediterranei</name>
    <dbReference type="NCBI Taxonomy" id="2778369"/>
    <lineage>
        <taxon>Bacteria</taxon>
        <taxon>Bacillati</taxon>
        <taxon>Chloroflexota</taxon>
        <taxon>Ktedonobacteria</taxon>
        <taxon>Ktedonobacterales</taxon>
        <taxon>Reticulibacteraceae</taxon>
        <taxon>Reticulibacter</taxon>
    </lineage>
</organism>
<proteinExistence type="predicted"/>
<comment type="caution">
    <text evidence="2">The sequence shown here is derived from an EMBL/GenBank/DDBJ whole genome shotgun (WGS) entry which is preliminary data.</text>
</comment>
<keyword evidence="3" id="KW-1185">Reference proteome</keyword>
<dbReference type="AlphaFoldDB" id="A0A8J3IWW5"/>
<feature type="region of interest" description="Disordered" evidence="1">
    <location>
        <begin position="1"/>
        <end position="27"/>
    </location>
</feature>
<name>A0A8J3IWW5_9CHLR</name>
<evidence type="ECO:0000313" key="2">
    <source>
        <dbReference type="EMBL" id="GHO96786.1"/>
    </source>
</evidence>
<accession>A0A8J3IWW5</accession>
<reference evidence="2" key="1">
    <citation type="submission" date="2020-10" db="EMBL/GenBank/DDBJ databases">
        <title>Taxonomic study of unclassified bacteria belonging to the class Ktedonobacteria.</title>
        <authorList>
            <person name="Yabe S."/>
            <person name="Wang C.M."/>
            <person name="Zheng Y."/>
            <person name="Sakai Y."/>
            <person name="Cavaletti L."/>
            <person name="Monciardini P."/>
            <person name="Donadio S."/>
        </authorList>
    </citation>
    <scope>NUCLEOTIDE SEQUENCE</scope>
    <source>
        <strain evidence="2">ID150040</strain>
    </source>
</reference>